<comment type="caution">
    <text evidence="1">The sequence shown here is derived from an EMBL/GenBank/DDBJ whole genome shotgun (WGS) entry which is preliminary data.</text>
</comment>
<protein>
    <recommendedName>
        <fullName evidence="3">Poly A polymerase head domain-containing protein</fullName>
    </recommendedName>
</protein>
<reference evidence="1 2" key="1">
    <citation type="submission" date="2016-06" db="EMBL/GenBank/DDBJ databases">
        <authorList>
            <person name="Kjaerup R.B."/>
            <person name="Dalgaard T.S."/>
            <person name="Juul-Madsen H.R."/>
        </authorList>
    </citation>
    <scope>NUCLEOTIDE SEQUENCE [LARGE SCALE GENOMIC DNA]</scope>
    <source>
        <strain evidence="1 2">GCSL-Mp3</strain>
    </source>
</reference>
<dbReference type="EMBL" id="LZEX01000006">
    <property type="protein sequence ID" value="OBU09923.1"/>
    <property type="molecule type" value="Genomic_DNA"/>
</dbReference>
<organism evidence="1 2">
    <name type="scientific">Morganella psychrotolerans</name>
    <dbReference type="NCBI Taxonomy" id="368603"/>
    <lineage>
        <taxon>Bacteria</taxon>
        <taxon>Pseudomonadati</taxon>
        <taxon>Pseudomonadota</taxon>
        <taxon>Gammaproteobacteria</taxon>
        <taxon>Enterobacterales</taxon>
        <taxon>Morganellaceae</taxon>
        <taxon>Morganella</taxon>
    </lineage>
</organism>
<name>A0A1B8HL00_9GAMM</name>
<gene>
    <name evidence="1" type="ORF">AYY17_17010</name>
</gene>
<dbReference type="RefSeq" id="WP_067422291.1">
    <property type="nucleotide sequence ID" value="NZ_LZEX01000006.1"/>
</dbReference>
<dbReference type="AlphaFoldDB" id="A0A1B8HL00"/>
<dbReference type="Proteomes" id="UP000092247">
    <property type="component" value="Unassembled WGS sequence"/>
</dbReference>
<sequence length="97" mass="11848">MKKNIIKAHENAFHKYLVDRFPDFTSEIIDVLLEEKNDVFLFSGIIRDYFLHRDTKLDFDVRDLDIVVLDINKFQKTIGNKIEHKKKFIWWFEIIFQ</sequence>
<evidence type="ECO:0008006" key="3">
    <source>
        <dbReference type="Google" id="ProtNLM"/>
    </source>
</evidence>
<proteinExistence type="predicted"/>
<evidence type="ECO:0000313" key="2">
    <source>
        <dbReference type="Proteomes" id="UP000092247"/>
    </source>
</evidence>
<accession>A0A1B8HL00</accession>
<evidence type="ECO:0000313" key="1">
    <source>
        <dbReference type="EMBL" id="OBU09923.1"/>
    </source>
</evidence>